<gene>
    <name evidence="1" type="ORF">LUZ63_009610</name>
</gene>
<dbReference type="AlphaFoldDB" id="A0A9Q0CFC8"/>
<sequence length="201" mass="22805">MAPTVKDVLTFHKIDRTVYEKFIAHGMGHDKARKAVALFLWLEQLGIDMTTPIHNIINNITKISTLITEIDAVLRCLQQNDHEYSYYEIPLITSLAKNSIDIHFFNLHKDSIVRGLVFIIDGIGRHVFDAYEYALLRSYESEVAAAARRSTAVRPQVPPALAKLCTPAVCVLSSEQKRSMYITMRRGVLIESDEIIQQFTA</sequence>
<name>A0A9Q0CFC8_9POAL</name>
<dbReference type="Proteomes" id="UP001151287">
    <property type="component" value="Unassembled WGS sequence"/>
</dbReference>
<evidence type="ECO:0000313" key="2">
    <source>
        <dbReference type="Proteomes" id="UP001151287"/>
    </source>
</evidence>
<keyword evidence="2" id="KW-1185">Reference proteome</keyword>
<dbReference type="PANTHER" id="PTHR33527:SF21">
    <property type="entry name" value="OS10G0182800 PROTEIN"/>
    <property type="match status" value="1"/>
</dbReference>
<organism evidence="1 2">
    <name type="scientific">Rhynchospora breviuscula</name>
    <dbReference type="NCBI Taxonomy" id="2022672"/>
    <lineage>
        <taxon>Eukaryota</taxon>
        <taxon>Viridiplantae</taxon>
        <taxon>Streptophyta</taxon>
        <taxon>Embryophyta</taxon>
        <taxon>Tracheophyta</taxon>
        <taxon>Spermatophyta</taxon>
        <taxon>Magnoliopsida</taxon>
        <taxon>Liliopsida</taxon>
        <taxon>Poales</taxon>
        <taxon>Cyperaceae</taxon>
        <taxon>Cyperoideae</taxon>
        <taxon>Rhynchosporeae</taxon>
        <taxon>Rhynchospora</taxon>
    </lineage>
</organism>
<evidence type="ECO:0000313" key="1">
    <source>
        <dbReference type="EMBL" id="KAJ1692912.1"/>
    </source>
</evidence>
<dbReference type="EMBL" id="JAMQYH010000003">
    <property type="protein sequence ID" value="KAJ1692912.1"/>
    <property type="molecule type" value="Genomic_DNA"/>
</dbReference>
<dbReference type="OrthoDB" id="664702at2759"/>
<accession>A0A9Q0CFC8</accession>
<reference evidence="1" key="1">
    <citation type="journal article" date="2022" name="Cell">
        <title>Repeat-based holocentromeres influence genome architecture and karyotype evolution.</title>
        <authorList>
            <person name="Hofstatter P.G."/>
            <person name="Thangavel G."/>
            <person name="Lux T."/>
            <person name="Neumann P."/>
            <person name="Vondrak T."/>
            <person name="Novak P."/>
            <person name="Zhang M."/>
            <person name="Costa L."/>
            <person name="Castellani M."/>
            <person name="Scott A."/>
            <person name="Toegelov H."/>
            <person name="Fuchs J."/>
            <person name="Mata-Sucre Y."/>
            <person name="Dias Y."/>
            <person name="Vanzela A.L.L."/>
            <person name="Huettel B."/>
            <person name="Almeida C.C.S."/>
            <person name="Simkova H."/>
            <person name="Souza G."/>
            <person name="Pedrosa-Harand A."/>
            <person name="Macas J."/>
            <person name="Mayer K.F.X."/>
            <person name="Houben A."/>
            <person name="Marques A."/>
        </authorList>
    </citation>
    <scope>NUCLEOTIDE SEQUENCE</scope>
    <source>
        <strain evidence="1">RhyBre1mFocal</strain>
    </source>
</reference>
<proteinExistence type="predicted"/>
<dbReference type="PANTHER" id="PTHR33527">
    <property type="entry name" value="OS07G0274300 PROTEIN"/>
    <property type="match status" value="1"/>
</dbReference>
<protein>
    <submittedName>
        <fullName evidence="1">Uncharacterized protein</fullName>
    </submittedName>
</protein>
<comment type="caution">
    <text evidence="1">The sequence shown here is derived from an EMBL/GenBank/DDBJ whole genome shotgun (WGS) entry which is preliminary data.</text>
</comment>